<dbReference type="Proteomes" id="UP000621540">
    <property type="component" value="Unassembled WGS sequence"/>
</dbReference>
<evidence type="ECO:0000313" key="3">
    <source>
        <dbReference type="Proteomes" id="UP000621540"/>
    </source>
</evidence>
<name>A0ABR7I9Z8_9FIRM</name>
<dbReference type="RefSeq" id="WP_186981986.1">
    <property type="nucleotide sequence ID" value="NZ_JACOQH010000003.1"/>
</dbReference>
<accession>A0ABR7I9Z8</accession>
<proteinExistence type="predicted"/>
<sequence>MPGFTTHYLFGVKTCHRLGASPLRRELMENHTAFGLGLQGPDIFFYDLPSYVIYKNNIGSVAHTTDTGKFLFFLLQSRFLFPKGKKRQIAESYIAGFIGHYLLDTTCHPYVYDRSKSCSDSATAFAPHVYLETDIDTAFLRHYKKKLPSEFYQERTIALSQTGHFVIAKILHHCYSNVYPNLHVSFQTTLRATYFMPLAAGLLHDNTGKKKALARKCEGLLLGHPYFSALIPSDFLQFSADPLNQAHRPWKNPWNENAVSTASFPSLFSSASRRYAGYLKRLDELFSCKNEAVLPILEGRLLADLGNKSYHSGMDCRIPS</sequence>
<evidence type="ECO:0000313" key="2">
    <source>
        <dbReference type="EMBL" id="MBC5753688.1"/>
    </source>
</evidence>
<organism evidence="2 3">
    <name type="scientific">Roseburia yibonii</name>
    <dbReference type="NCBI Taxonomy" id="2763063"/>
    <lineage>
        <taxon>Bacteria</taxon>
        <taxon>Bacillati</taxon>
        <taxon>Bacillota</taxon>
        <taxon>Clostridia</taxon>
        <taxon>Lachnospirales</taxon>
        <taxon>Lachnospiraceae</taxon>
        <taxon>Roseburia</taxon>
    </lineage>
</organism>
<dbReference type="EMBL" id="JACOQH010000003">
    <property type="protein sequence ID" value="MBC5753688.1"/>
    <property type="molecule type" value="Genomic_DNA"/>
</dbReference>
<dbReference type="Pfam" id="PF00882">
    <property type="entry name" value="Zn_dep_PLPC"/>
    <property type="match status" value="1"/>
</dbReference>
<evidence type="ECO:0000259" key="1">
    <source>
        <dbReference type="Pfam" id="PF00882"/>
    </source>
</evidence>
<reference evidence="2 3" key="1">
    <citation type="submission" date="2020-08" db="EMBL/GenBank/DDBJ databases">
        <title>Genome public.</title>
        <authorList>
            <person name="Liu C."/>
            <person name="Sun Q."/>
        </authorList>
    </citation>
    <scope>NUCLEOTIDE SEQUENCE [LARGE SCALE GENOMIC DNA]</scope>
    <source>
        <strain evidence="2 3">BX0805</strain>
    </source>
</reference>
<keyword evidence="3" id="KW-1185">Reference proteome</keyword>
<feature type="domain" description="Phospholipase C/D" evidence="1">
    <location>
        <begin position="6"/>
        <end position="148"/>
    </location>
</feature>
<dbReference type="InterPro" id="IPR029002">
    <property type="entry name" value="PLPC/GPLD1"/>
</dbReference>
<comment type="caution">
    <text evidence="2">The sequence shown here is derived from an EMBL/GenBank/DDBJ whole genome shotgun (WGS) entry which is preliminary data.</text>
</comment>
<gene>
    <name evidence="2" type="ORF">H8Z76_06520</name>
</gene>
<protein>
    <submittedName>
        <fullName evidence="2">Zinc dependent phospholipase C family protein</fullName>
    </submittedName>
</protein>